<dbReference type="InterPro" id="IPR052711">
    <property type="entry name" value="Zinc_ADH-like"/>
</dbReference>
<dbReference type="OrthoDB" id="449487at2759"/>
<dbReference type="Pfam" id="PF08240">
    <property type="entry name" value="ADH_N"/>
    <property type="match status" value="1"/>
</dbReference>
<dbReference type="InterPro" id="IPR020843">
    <property type="entry name" value="ER"/>
</dbReference>
<name>A0A0G2GE66_PHACM</name>
<dbReference type="EMBL" id="LCWF01000081">
    <property type="protein sequence ID" value="KKY21913.1"/>
    <property type="molecule type" value="Genomic_DNA"/>
</dbReference>
<dbReference type="InterPro" id="IPR011032">
    <property type="entry name" value="GroES-like_sf"/>
</dbReference>
<reference evidence="2 3" key="1">
    <citation type="submission" date="2015-05" db="EMBL/GenBank/DDBJ databases">
        <title>Distinctive expansion of gene families associated with plant cell wall degradation and secondary metabolism in the genomes of grapevine trunk pathogens.</title>
        <authorList>
            <person name="Lawrence D.P."/>
            <person name="Travadon R."/>
            <person name="Rolshausen P.E."/>
            <person name="Baumgartner K."/>
        </authorList>
    </citation>
    <scope>NUCLEOTIDE SEQUENCE [LARGE SCALE GENOMIC DNA]</scope>
    <source>
        <strain evidence="2">UCRPC4</strain>
    </source>
</reference>
<dbReference type="InterPro" id="IPR036291">
    <property type="entry name" value="NAD(P)-bd_dom_sf"/>
</dbReference>
<dbReference type="InterPro" id="IPR013149">
    <property type="entry name" value="ADH-like_C"/>
</dbReference>
<evidence type="ECO:0000259" key="1">
    <source>
        <dbReference type="SMART" id="SM00829"/>
    </source>
</evidence>
<organism evidence="2 3">
    <name type="scientific">Phaeomoniella chlamydospora</name>
    <name type="common">Phaeoacremonium chlamydosporum</name>
    <dbReference type="NCBI Taxonomy" id="158046"/>
    <lineage>
        <taxon>Eukaryota</taxon>
        <taxon>Fungi</taxon>
        <taxon>Dikarya</taxon>
        <taxon>Ascomycota</taxon>
        <taxon>Pezizomycotina</taxon>
        <taxon>Eurotiomycetes</taxon>
        <taxon>Chaetothyriomycetidae</taxon>
        <taxon>Phaeomoniellales</taxon>
        <taxon>Phaeomoniellaceae</taxon>
        <taxon>Phaeomoniella</taxon>
    </lineage>
</organism>
<dbReference type="SUPFAM" id="SSF51735">
    <property type="entry name" value="NAD(P)-binding Rossmann-fold domains"/>
    <property type="match status" value="1"/>
</dbReference>
<dbReference type="Pfam" id="PF00107">
    <property type="entry name" value="ADH_zinc_N"/>
    <property type="match status" value="1"/>
</dbReference>
<dbReference type="AlphaFoldDB" id="A0A0G2GE66"/>
<dbReference type="CDD" id="cd05188">
    <property type="entry name" value="MDR"/>
    <property type="match status" value="1"/>
</dbReference>
<reference evidence="2 3" key="2">
    <citation type="submission" date="2015-05" db="EMBL/GenBank/DDBJ databases">
        <authorList>
            <person name="Morales-Cruz A."/>
            <person name="Amrine K.C."/>
            <person name="Cantu D."/>
        </authorList>
    </citation>
    <scope>NUCLEOTIDE SEQUENCE [LARGE SCALE GENOMIC DNA]</scope>
    <source>
        <strain evidence="2">UCRPC4</strain>
    </source>
</reference>
<proteinExistence type="predicted"/>
<evidence type="ECO:0000313" key="2">
    <source>
        <dbReference type="EMBL" id="KKY21913.1"/>
    </source>
</evidence>
<protein>
    <submittedName>
        <fullName evidence="2">Putative alcohol dehydrogenase</fullName>
    </submittedName>
</protein>
<dbReference type="GO" id="GO:0016491">
    <property type="term" value="F:oxidoreductase activity"/>
    <property type="evidence" value="ECO:0007669"/>
    <property type="project" value="InterPro"/>
</dbReference>
<keyword evidence="3" id="KW-1185">Reference proteome</keyword>
<dbReference type="PANTHER" id="PTHR45033">
    <property type="match status" value="1"/>
</dbReference>
<evidence type="ECO:0000313" key="3">
    <source>
        <dbReference type="Proteomes" id="UP000053317"/>
    </source>
</evidence>
<dbReference type="Proteomes" id="UP000053317">
    <property type="component" value="Unassembled WGS sequence"/>
</dbReference>
<dbReference type="Gene3D" id="3.90.180.10">
    <property type="entry name" value="Medium-chain alcohol dehydrogenases, catalytic domain"/>
    <property type="match status" value="1"/>
</dbReference>
<comment type="caution">
    <text evidence="2">The sequence shown here is derived from an EMBL/GenBank/DDBJ whole genome shotgun (WGS) entry which is preliminary data.</text>
</comment>
<dbReference type="PANTHER" id="PTHR45033:SF3">
    <property type="entry name" value="DEHYDROGENASE, PUTATIVE (AFU_ORTHOLOGUE AFUA_2G13270)-RELATED"/>
    <property type="match status" value="1"/>
</dbReference>
<accession>A0A0G2GE66</accession>
<dbReference type="InterPro" id="IPR013154">
    <property type="entry name" value="ADH-like_N"/>
</dbReference>
<dbReference type="SMART" id="SM00829">
    <property type="entry name" value="PKS_ER"/>
    <property type="match status" value="1"/>
</dbReference>
<gene>
    <name evidence="2" type="ORF">UCRPC4_g03416</name>
</gene>
<dbReference type="FunFam" id="3.40.50.720:FF:000481">
    <property type="entry name" value="Alcohol dehydrogenase, variant"/>
    <property type="match status" value="1"/>
</dbReference>
<dbReference type="Gene3D" id="3.40.50.720">
    <property type="entry name" value="NAD(P)-binding Rossmann-like Domain"/>
    <property type="match status" value="1"/>
</dbReference>
<sequence length="375" mass="39933">MPKSISIVGPPGKPGEVYYDLHVNDTPAPAPSGSELLISMRAAALNHRDLFLRQHLYPGLTFAPVPLGADGSGVVVSCGPDADSSFWNGKRVIVNPGIGWKDAPEGPEEEFGGIYCTLGGTKFYPKGTLGEYFVVDQSEVEIAPDHLSDVEAAALPLTGLTAWRCVAEKLGPRNIGQGKDVLVTGIGGGVALMALGFLSKMGTRVWVSSGSQEKIERATEEAGATGGVNYKEQGWENKLVEMLKEKTGGKKKTLDGIIDGAGGDIVDKGRKLLKMGGIIVTYGMTLAPKMPWLMQAVMKNIELKGSTMGSRKEFKDMVAFVADKKLHPVVSRTVVGIENLEGLESLFQDLKHGKQFGKLVVEISKDGGHGADSKL</sequence>
<feature type="domain" description="Enoyl reductase (ER)" evidence="1">
    <location>
        <begin position="16"/>
        <end position="361"/>
    </location>
</feature>
<dbReference type="SUPFAM" id="SSF50129">
    <property type="entry name" value="GroES-like"/>
    <property type="match status" value="1"/>
</dbReference>